<evidence type="ECO:0000256" key="7">
    <source>
        <dbReference type="PIRSR" id="PIRSR000137-1"/>
    </source>
</evidence>
<dbReference type="InterPro" id="IPR027424">
    <property type="entry name" value="Glucose_Oxidase_domain_2"/>
</dbReference>
<evidence type="ECO:0000259" key="10">
    <source>
        <dbReference type="PROSITE" id="PS00623"/>
    </source>
</evidence>
<dbReference type="SUPFAM" id="SSF54373">
    <property type="entry name" value="FAD-linked reductases, C-terminal domain"/>
    <property type="match status" value="1"/>
</dbReference>
<evidence type="ECO:0000256" key="4">
    <source>
        <dbReference type="ARBA" id="ARBA00022729"/>
    </source>
</evidence>
<evidence type="ECO:0000256" key="2">
    <source>
        <dbReference type="ARBA" id="ARBA00010790"/>
    </source>
</evidence>
<evidence type="ECO:0000313" key="13">
    <source>
        <dbReference type="Proteomes" id="UP000294933"/>
    </source>
</evidence>
<evidence type="ECO:0000256" key="9">
    <source>
        <dbReference type="RuleBase" id="RU003968"/>
    </source>
</evidence>
<organism evidence="12 13">
    <name type="scientific">Rickenella mellea</name>
    <dbReference type="NCBI Taxonomy" id="50990"/>
    <lineage>
        <taxon>Eukaryota</taxon>
        <taxon>Fungi</taxon>
        <taxon>Dikarya</taxon>
        <taxon>Basidiomycota</taxon>
        <taxon>Agaricomycotina</taxon>
        <taxon>Agaricomycetes</taxon>
        <taxon>Hymenochaetales</taxon>
        <taxon>Rickenellaceae</taxon>
        <taxon>Rickenella</taxon>
    </lineage>
</organism>
<protein>
    <submittedName>
        <fullName evidence="12">Alcohol oxidase</fullName>
    </submittedName>
</protein>
<dbReference type="PROSITE" id="PS00624">
    <property type="entry name" value="GMC_OXRED_2"/>
    <property type="match status" value="1"/>
</dbReference>
<dbReference type="InterPro" id="IPR007867">
    <property type="entry name" value="GMC_OxRtase_C"/>
</dbReference>
<keyword evidence="6" id="KW-0560">Oxidoreductase</keyword>
<evidence type="ECO:0000256" key="8">
    <source>
        <dbReference type="PIRSR" id="PIRSR000137-2"/>
    </source>
</evidence>
<gene>
    <name evidence="12" type="ORF">BD410DRAFT_845278</name>
</gene>
<feature type="domain" description="Glucose-methanol-choline oxidoreductase N-terminal" evidence="10">
    <location>
        <begin position="110"/>
        <end position="133"/>
    </location>
</feature>
<dbReference type="PROSITE" id="PS00623">
    <property type="entry name" value="GMC_OXRED_1"/>
    <property type="match status" value="1"/>
</dbReference>
<feature type="active site" description="Proton donor" evidence="7">
    <location>
        <position position="551"/>
    </location>
</feature>
<evidence type="ECO:0000256" key="5">
    <source>
        <dbReference type="ARBA" id="ARBA00022827"/>
    </source>
</evidence>
<dbReference type="Gene3D" id="4.10.450.10">
    <property type="entry name" value="Glucose Oxidase, domain 2"/>
    <property type="match status" value="1"/>
</dbReference>
<accession>A0A4Y7PKH2</accession>
<evidence type="ECO:0000259" key="11">
    <source>
        <dbReference type="PROSITE" id="PS00624"/>
    </source>
</evidence>
<keyword evidence="3 9" id="KW-0285">Flavoprotein</keyword>
<name>A0A4Y7PKH2_9AGAM</name>
<dbReference type="GO" id="GO:0016614">
    <property type="term" value="F:oxidoreductase activity, acting on CH-OH group of donors"/>
    <property type="evidence" value="ECO:0007669"/>
    <property type="project" value="InterPro"/>
</dbReference>
<feature type="domain" description="Glucose-methanol-choline oxidoreductase N-terminal" evidence="11">
    <location>
        <begin position="312"/>
        <end position="326"/>
    </location>
</feature>
<feature type="active site" description="Proton acceptor" evidence="7">
    <location>
        <position position="594"/>
    </location>
</feature>
<dbReference type="InterPro" id="IPR036188">
    <property type="entry name" value="FAD/NAD-bd_sf"/>
</dbReference>
<dbReference type="AlphaFoldDB" id="A0A4Y7PKH2"/>
<dbReference type="InterPro" id="IPR000172">
    <property type="entry name" value="GMC_OxRdtase_N"/>
</dbReference>
<reference evidence="12 13" key="1">
    <citation type="submission" date="2018-06" db="EMBL/GenBank/DDBJ databases">
        <title>A transcriptomic atlas of mushroom development highlights an independent origin of complex multicellularity.</title>
        <authorList>
            <consortium name="DOE Joint Genome Institute"/>
            <person name="Krizsan K."/>
            <person name="Almasi E."/>
            <person name="Merenyi Z."/>
            <person name="Sahu N."/>
            <person name="Viragh M."/>
            <person name="Koszo T."/>
            <person name="Mondo S."/>
            <person name="Kiss B."/>
            <person name="Balint B."/>
            <person name="Kues U."/>
            <person name="Barry K."/>
            <person name="Hegedus J.C."/>
            <person name="Henrissat B."/>
            <person name="Johnson J."/>
            <person name="Lipzen A."/>
            <person name="Ohm R."/>
            <person name="Nagy I."/>
            <person name="Pangilinan J."/>
            <person name="Yan J."/>
            <person name="Xiong Y."/>
            <person name="Grigoriev I.V."/>
            <person name="Hibbett D.S."/>
            <person name="Nagy L.G."/>
        </authorList>
    </citation>
    <scope>NUCLEOTIDE SEQUENCE [LARGE SCALE GENOMIC DNA]</scope>
    <source>
        <strain evidence="12 13">SZMC22713</strain>
    </source>
</reference>
<dbReference type="OrthoDB" id="269227at2759"/>
<dbReference type="PANTHER" id="PTHR11552:SF201">
    <property type="entry name" value="GLUCOSE-METHANOL-CHOLINE OXIDOREDUCTASE N-TERMINAL DOMAIN-CONTAINING PROTEIN"/>
    <property type="match status" value="1"/>
</dbReference>
<dbReference type="Gene3D" id="3.50.50.60">
    <property type="entry name" value="FAD/NAD(P)-binding domain"/>
    <property type="match status" value="1"/>
</dbReference>
<dbReference type="InterPro" id="IPR012132">
    <property type="entry name" value="GMC_OxRdtase"/>
</dbReference>
<evidence type="ECO:0000256" key="6">
    <source>
        <dbReference type="ARBA" id="ARBA00023002"/>
    </source>
</evidence>
<dbReference type="SUPFAM" id="SSF51905">
    <property type="entry name" value="FAD/NAD(P)-binding domain"/>
    <property type="match status" value="1"/>
</dbReference>
<dbReference type="VEuPathDB" id="FungiDB:BD410DRAFT_845278"/>
<dbReference type="GO" id="GO:0050660">
    <property type="term" value="F:flavin adenine dinucleotide binding"/>
    <property type="evidence" value="ECO:0007669"/>
    <property type="project" value="InterPro"/>
</dbReference>
<dbReference type="Proteomes" id="UP000294933">
    <property type="component" value="Unassembled WGS sequence"/>
</dbReference>
<evidence type="ECO:0000313" key="12">
    <source>
        <dbReference type="EMBL" id="TDL15332.1"/>
    </source>
</evidence>
<evidence type="ECO:0000256" key="3">
    <source>
        <dbReference type="ARBA" id="ARBA00022630"/>
    </source>
</evidence>
<keyword evidence="5 8" id="KW-0274">FAD</keyword>
<keyword evidence="13" id="KW-1185">Reference proteome</keyword>
<keyword evidence="4" id="KW-0732">Signal</keyword>
<sequence>MRPFIVPILLTSVATSTPSTPHKSAFGVTSDSSLVNGQTFDFIVVGAGTAGITVASRLSENPNHSVLLIEPGGDNRANPLIFDIFNFTKAFGTPLAWAFPTDRNKTMVGGRTLGGSSSINGAAWTRGLKAQYDAFTTLLEPSDAGAGWNWDGLFPYMKKAEGFTAPNATQRARGADFVPSFHGTKGPVQVSFPDSMFGGPQQPAFAQTVSNLTGIAHSPDLNGGQPNVVSFTPLSLNPHDSDHRSSSATAYLSPVENVRTNWLTLINHLVTRVNLDDGPAPFTATGVKFKKSDNTGSEFVVNARKEVIMAAGALKTPALLQLSGIGDPKVISAVGLPTKIRLTTVGRNLQEQTLNALAAGGNFDVGGAGPNDCIAFPNLFQLFGSQGKSMAQNITDSVQSWAKSQAANGLSAKALQTIFDIQAKLIVNDNAPVLELFFISGFGFDIGMSMWNLLPFSRGSVTITSADAFTNPKVTVNWFSVDFDLKVQTAGVRLVRQIFNSPPLSNLSTGEVVPGTTVVPDDPPGSFGTDAAWQKWILDPTPGAGFGPNNHPIATCAMMRRELGGVVDASLKVYDTKNLRVVDASVLPLQLSAHLSSTVYAVAEKAADIIQATHP</sequence>
<dbReference type="EMBL" id="ML170279">
    <property type="protein sequence ID" value="TDL15332.1"/>
    <property type="molecule type" value="Genomic_DNA"/>
</dbReference>
<dbReference type="STRING" id="50990.A0A4Y7PKH2"/>
<feature type="binding site" evidence="8">
    <location>
        <position position="270"/>
    </location>
    <ligand>
        <name>FAD</name>
        <dbReference type="ChEBI" id="CHEBI:57692"/>
    </ligand>
</feature>
<dbReference type="Pfam" id="PF00732">
    <property type="entry name" value="GMC_oxred_N"/>
    <property type="match status" value="1"/>
</dbReference>
<proteinExistence type="inferred from homology"/>
<dbReference type="Gene3D" id="3.30.560.10">
    <property type="entry name" value="Glucose Oxidase, domain 3"/>
    <property type="match status" value="1"/>
</dbReference>
<dbReference type="Pfam" id="PF05199">
    <property type="entry name" value="GMC_oxred_C"/>
    <property type="match status" value="1"/>
</dbReference>
<evidence type="ECO:0000256" key="1">
    <source>
        <dbReference type="ARBA" id="ARBA00001974"/>
    </source>
</evidence>
<dbReference type="PANTHER" id="PTHR11552">
    <property type="entry name" value="GLUCOSE-METHANOL-CHOLINE GMC OXIDOREDUCTASE"/>
    <property type="match status" value="1"/>
</dbReference>
<comment type="cofactor">
    <cofactor evidence="1 8">
        <name>FAD</name>
        <dbReference type="ChEBI" id="CHEBI:57692"/>
    </cofactor>
</comment>
<comment type="similarity">
    <text evidence="2 9">Belongs to the GMC oxidoreductase family.</text>
</comment>
<dbReference type="PIRSF" id="PIRSF000137">
    <property type="entry name" value="Alcohol_oxidase"/>
    <property type="match status" value="1"/>
</dbReference>